<protein>
    <recommendedName>
        <fullName evidence="2 7">DNA repair protein RecO</fullName>
    </recommendedName>
    <alternativeName>
        <fullName evidence="6 7">Recombination protein O</fullName>
    </alternativeName>
</protein>
<keyword evidence="3 7" id="KW-0227">DNA damage</keyword>
<evidence type="ECO:0000256" key="5">
    <source>
        <dbReference type="ARBA" id="ARBA00023204"/>
    </source>
</evidence>
<dbReference type="InterPro" id="IPR042242">
    <property type="entry name" value="RecO_C"/>
</dbReference>
<proteinExistence type="inferred from homology"/>
<accession>A0A1G2E032</accession>
<dbReference type="Gene3D" id="2.40.50.140">
    <property type="entry name" value="Nucleic acid-binding proteins"/>
    <property type="match status" value="1"/>
</dbReference>
<evidence type="ECO:0000259" key="8">
    <source>
        <dbReference type="Pfam" id="PF11967"/>
    </source>
</evidence>
<dbReference type="InterPro" id="IPR012340">
    <property type="entry name" value="NA-bd_OB-fold"/>
</dbReference>
<name>A0A1G2E032_9BACT</name>
<evidence type="ECO:0000313" key="9">
    <source>
        <dbReference type="EMBL" id="OGZ19216.1"/>
    </source>
</evidence>
<evidence type="ECO:0000256" key="3">
    <source>
        <dbReference type="ARBA" id="ARBA00022763"/>
    </source>
</evidence>
<dbReference type="Gene3D" id="1.20.1440.120">
    <property type="entry name" value="Recombination protein O, C-terminal domain"/>
    <property type="match status" value="1"/>
</dbReference>
<dbReference type="PANTHER" id="PTHR33991">
    <property type="entry name" value="DNA REPAIR PROTEIN RECO"/>
    <property type="match status" value="1"/>
</dbReference>
<sequence>MFTHYRTQGFILKKSDVGEADRLFAVFTKDFGKLELLARAERKIKSKLRSGLELFYLSEIEFIQGKAYKTLTDAILIESFGNLRKSLKAVAIASKIAEISDSLLRGQEPDEKLWQLFRETFKILNDQKIKTETRNLVYHYFLWNFLSLLGYQLDFYRCASCQKKLVPEKIYFSFKKGGLVCSGCGKTENLENPISLNAIKLIRILLEKNLSALSRLKVEKSDLDSLKEISNYYFSEILRETQ</sequence>
<dbReference type="GO" id="GO:0006310">
    <property type="term" value="P:DNA recombination"/>
    <property type="evidence" value="ECO:0007669"/>
    <property type="project" value="UniProtKB-UniRule"/>
</dbReference>
<dbReference type="InterPro" id="IPR003717">
    <property type="entry name" value="RecO"/>
</dbReference>
<evidence type="ECO:0000313" key="10">
    <source>
        <dbReference type="Proteomes" id="UP000176662"/>
    </source>
</evidence>
<keyword evidence="4 7" id="KW-0233">DNA recombination</keyword>
<gene>
    <name evidence="7" type="primary">recO</name>
    <name evidence="9" type="ORF">A2Z68_00775</name>
</gene>
<dbReference type="InterPro" id="IPR022572">
    <property type="entry name" value="DNA_rep/recomb_RecO_N"/>
</dbReference>
<dbReference type="GO" id="GO:0006302">
    <property type="term" value="P:double-strand break repair"/>
    <property type="evidence" value="ECO:0007669"/>
    <property type="project" value="TreeGrafter"/>
</dbReference>
<dbReference type="Pfam" id="PF11967">
    <property type="entry name" value="RecO_N"/>
    <property type="match status" value="1"/>
</dbReference>
<comment type="caution">
    <text evidence="9">The sequence shown here is derived from an EMBL/GenBank/DDBJ whole genome shotgun (WGS) entry which is preliminary data.</text>
</comment>
<dbReference type="Proteomes" id="UP000176662">
    <property type="component" value="Unassembled WGS sequence"/>
</dbReference>
<dbReference type="GO" id="GO:0043590">
    <property type="term" value="C:bacterial nucleoid"/>
    <property type="evidence" value="ECO:0007669"/>
    <property type="project" value="TreeGrafter"/>
</dbReference>
<dbReference type="HAMAP" id="MF_00201">
    <property type="entry name" value="RecO"/>
    <property type="match status" value="1"/>
</dbReference>
<organism evidence="9 10">
    <name type="scientific">Candidatus Nealsonbacteria bacterium RBG_13_38_11</name>
    <dbReference type="NCBI Taxonomy" id="1801662"/>
    <lineage>
        <taxon>Bacteria</taxon>
        <taxon>Candidatus Nealsoniibacteriota</taxon>
    </lineage>
</organism>
<feature type="domain" description="DNA replication/recombination mediator RecO N-terminal" evidence="8">
    <location>
        <begin position="4"/>
        <end position="80"/>
    </location>
</feature>
<comment type="function">
    <text evidence="7">Involved in DNA repair and RecF pathway recombination.</text>
</comment>
<dbReference type="EMBL" id="MHLX01000009">
    <property type="protein sequence ID" value="OGZ19216.1"/>
    <property type="molecule type" value="Genomic_DNA"/>
</dbReference>
<dbReference type="SUPFAM" id="SSF57863">
    <property type="entry name" value="ArfGap/RecO-like zinc finger"/>
    <property type="match status" value="1"/>
</dbReference>
<dbReference type="PANTHER" id="PTHR33991:SF1">
    <property type="entry name" value="DNA REPAIR PROTEIN RECO"/>
    <property type="match status" value="1"/>
</dbReference>
<keyword evidence="5 7" id="KW-0234">DNA repair</keyword>
<evidence type="ECO:0000256" key="1">
    <source>
        <dbReference type="ARBA" id="ARBA00007452"/>
    </source>
</evidence>
<reference evidence="9 10" key="1">
    <citation type="journal article" date="2016" name="Nat. Commun.">
        <title>Thousands of microbial genomes shed light on interconnected biogeochemical processes in an aquifer system.</title>
        <authorList>
            <person name="Anantharaman K."/>
            <person name="Brown C.T."/>
            <person name="Hug L.A."/>
            <person name="Sharon I."/>
            <person name="Castelle C.J."/>
            <person name="Probst A.J."/>
            <person name="Thomas B.C."/>
            <person name="Singh A."/>
            <person name="Wilkins M.J."/>
            <person name="Karaoz U."/>
            <person name="Brodie E.L."/>
            <person name="Williams K.H."/>
            <person name="Hubbard S.S."/>
            <person name="Banfield J.F."/>
        </authorList>
    </citation>
    <scope>NUCLEOTIDE SEQUENCE [LARGE SCALE GENOMIC DNA]</scope>
</reference>
<dbReference type="SUPFAM" id="SSF50249">
    <property type="entry name" value="Nucleic acid-binding proteins"/>
    <property type="match status" value="1"/>
</dbReference>
<dbReference type="NCBIfam" id="TIGR00613">
    <property type="entry name" value="reco"/>
    <property type="match status" value="1"/>
</dbReference>
<comment type="similarity">
    <text evidence="1 7">Belongs to the RecO family.</text>
</comment>
<dbReference type="AlphaFoldDB" id="A0A1G2E032"/>
<dbReference type="Pfam" id="PF02565">
    <property type="entry name" value="RecO_C"/>
    <property type="match status" value="1"/>
</dbReference>
<dbReference type="InterPro" id="IPR037278">
    <property type="entry name" value="ARFGAP/RecO"/>
</dbReference>
<evidence type="ECO:0000256" key="4">
    <source>
        <dbReference type="ARBA" id="ARBA00023172"/>
    </source>
</evidence>
<evidence type="ECO:0000256" key="6">
    <source>
        <dbReference type="ARBA" id="ARBA00033409"/>
    </source>
</evidence>
<evidence type="ECO:0000256" key="2">
    <source>
        <dbReference type="ARBA" id="ARBA00021310"/>
    </source>
</evidence>
<evidence type="ECO:0000256" key="7">
    <source>
        <dbReference type="HAMAP-Rule" id="MF_00201"/>
    </source>
</evidence>